<dbReference type="PANTHER" id="PTHR36439:SF1">
    <property type="entry name" value="DUF1697 DOMAIN-CONTAINING PROTEIN"/>
    <property type="match status" value="1"/>
</dbReference>
<dbReference type="Proteomes" id="UP001589748">
    <property type="component" value="Unassembled WGS sequence"/>
</dbReference>
<dbReference type="PIRSF" id="PIRSF008502">
    <property type="entry name" value="UCP008502"/>
    <property type="match status" value="1"/>
</dbReference>
<comment type="caution">
    <text evidence="1">The sequence shown here is derived from an EMBL/GenBank/DDBJ whole genome shotgun (WGS) entry which is preliminary data.</text>
</comment>
<reference evidence="1 2" key="1">
    <citation type="submission" date="2024-09" db="EMBL/GenBank/DDBJ databases">
        <authorList>
            <person name="Sun Q."/>
            <person name="Mori K."/>
        </authorList>
    </citation>
    <scope>NUCLEOTIDE SEQUENCE [LARGE SCALE GENOMIC DNA]</scope>
    <source>
        <strain evidence="1 2">TISTR 1856</strain>
    </source>
</reference>
<dbReference type="RefSeq" id="WP_380137055.1">
    <property type="nucleotide sequence ID" value="NZ_JBHLUI010000008.1"/>
</dbReference>
<name>A0ABV5LW91_9ACTN</name>
<dbReference type="EMBL" id="JBHMDM010000007">
    <property type="protein sequence ID" value="MFB9378357.1"/>
    <property type="molecule type" value="Genomic_DNA"/>
</dbReference>
<gene>
    <name evidence="1" type="ORF">ACFFVI_15415</name>
</gene>
<proteinExistence type="predicted"/>
<evidence type="ECO:0000313" key="1">
    <source>
        <dbReference type="EMBL" id="MFB9378357.1"/>
    </source>
</evidence>
<protein>
    <submittedName>
        <fullName evidence="1">DUF1697 domain-containing protein</fullName>
    </submittedName>
</protein>
<dbReference type="Gene3D" id="3.30.70.1280">
    <property type="entry name" value="SP0830-like domains"/>
    <property type="match status" value="1"/>
</dbReference>
<dbReference type="InterPro" id="IPR012545">
    <property type="entry name" value="DUF1697"/>
</dbReference>
<dbReference type="Pfam" id="PF08002">
    <property type="entry name" value="DUF1697"/>
    <property type="match status" value="1"/>
</dbReference>
<evidence type="ECO:0000313" key="2">
    <source>
        <dbReference type="Proteomes" id="UP001589748"/>
    </source>
</evidence>
<accession>A0ABV5LW91</accession>
<sequence>MLLRGINVGRHNRLAMADLRVLLADLGCRDVTTHLNSGNAVVTADPDGLAERVAAALPVRVPVVVFTAAELREAVENCPWSERARTSPKQVHVGYLDRPLSTKEVDRLGTRHGDDEVAVGRRVLYLSYAGPSTGSPLEAAFTRARTDVVLTTRNWSTATRLVDLTRSP</sequence>
<organism evidence="1 2">
    <name type="scientific">Kineococcus gynurae</name>
    <dbReference type="NCBI Taxonomy" id="452979"/>
    <lineage>
        <taxon>Bacteria</taxon>
        <taxon>Bacillati</taxon>
        <taxon>Actinomycetota</taxon>
        <taxon>Actinomycetes</taxon>
        <taxon>Kineosporiales</taxon>
        <taxon>Kineosporiaceae</taxon>
        <taxon>Kineococcus</taxon>
    </lineage>
</organism>
<dbReference type="PANTHER" id="PTHR36439">
    <property type="entry name" value="BLL4334 PROTEIN"/>
    <property type="match status" value="1"/>
</dbReference>
<keyword evidence="2" id="KW-1185">Reference proteome</keyword>
<dbReference type="SUPFAM" id="SSF160379">
    <property type="entry name" value="SP0830-like"/>
    <property type="match status" value="1"/>
</dbReference>